<organism evidence="1">
    <name type="scientific">Chloropicon laureae</name>
    <dbReference type="NCBI Taxonomy" id="464258"/>
    <lineage>
        <taxon>Eukaryota</taxon>
        <taxon>Viridiplantae</taxon>
        <taxon>Chlorophyta</taxon>
        <taxon>Chloropicophyceae</taxon>
        <taxon>Chloropicales</taxon>
        <taxon>Chloropicaceae</taxon>
        <taxon>Chloropicon</taxon>
    </lineage>
</organism>
<accession>A0A7S2YWF1</accession>
<name>A0A7S2YWF1_9CHLO</name>
<dbReference type="EMBL" id="HBHU01001318">
    <property type="protein sequence ID" value="CAE0009349.1"/>
    <property type="molecule type" value="Transcribed_RNA"/>
</dbReference>
<proteinExistence type="predicted"/>
<evidence type="ECO:0008006" key="2">
    <source>
        <dbReference type="Google" id="ProtNLM"/>
    </source>
</evidence>
<sequence>MGTNVKLPNVWVGDEGLEISVGAKGRETLKLLPSPVPSHSDHDLVVHVPAAKVHFMGDILFNAVTPVMWAGTFDQCVAVCDHYARLSGTASFLVPGHGPIQHAKQKPFQKMKAYWQHLGMEVSGCRKRNMTGAECARKVYRDLPAKYAEWGDPERALINVLVQFQNEERPGGKVNKLEFIAEYAALKLMTYHGLS</sequence>
<dbReference type="SUPFAM" id="SSF56281">
    <property type="entry name" value="Metallo-hydrolase/oxidoreductase"/>
    <property type="match status" value="1"/>
</dbReference>
<protein>
    <recommendedName>
        <fullName evidence="2">Metallo-beta-lactamase domain-containing protein</fullName>
    </recommendedName>
</protein>
<dbReference type="InterPro" id="IPR036866">
    <property type="entry name" value="RibonucZ/Hydroxyglut_hydro"/>
</dbReference>
<reference evidence="1" key="1">
    <citation type="submission" date="2021-01" db="EMBL/GenBank/DDBJ databases">
        <authorList>
            <person name="Corre E."/>
            <person name="Pelletier E."/>
            <person name="Niang G."/>
            <person name="Scheremetjew M."/>
            <person name="Finn R."/>
            <person name="Kale V."/>
            <person name="Holt S."/>
            <person name="Cochrane G."/>
            <person name="Meng A."/>
            <person name="Brown T."/>
            <person name="Cohen L."/>
        </authorList>
    </citation>
    <scope>NUCLEOTIDE SEQUENCE</scope>
    <source>
        <strain evidence="1">RCC856</strain>
    </source>
</reference>
<dbReference type="Gene3D" id="3.60.15.10">
    <property type="entry name" value="Ribonuclease Z/Hydroxyacylglutathione hydrolase-like"/>
    <property type="match status" value="1"/>
</dbReference>
<gene>
    <name evidence="1" type="ORF">CLAU1311_LOCUS825</name>
</gene>
<evidence type="ECO:0000313" key="1">
    <source>
        <dbReference type="EMBL" id="CAE0009349.1"/>
    </source>
</evidence>
<dbReference type="AlphaFoldDB" id="A0A7S2YWF1"/>